<name>A0A3P7NUC9_DIBLA</name>
<organism evidence="2 3">
    <name type="scientific">Dibothriocephalus latus</name>
    <name type="common">Fish tapeworm</name>
    <name type="synonym">Diphyllobothrium latum</name>
    <dbReference type="NCBI Taxonomy" id="60516"/>
    <lineage>
        <taxon>Eukaryota</taxon>
        <taxon>Metazoa</taxon>
        <taxon>Spiralia</taxon>
        <taxon>Lophotrochozoa</taxon>
        <taxon>Platyhelminthes</taxon>
        <taxon>Cestoda</taxon>
        <taxon>Eucestoda</taxon>
        <taxon>Diphyllobothriidea</taxon>
        <taxon>Diphyllobothriidae</taxon>
        <taxon>Dibothriocephalus</taxon>
    </lineage>
</organism>
<dbReference type="Proteomes" id="UP000281553">
    <property type="component" value="Unassembled WGS sequence"/>
</dbReference>
<feature type="region of interest" description="Disordered" evidence="1">
    <location>
        <begin position="98"/>
        <end position="119"/>
    </location>
</feature>
<evidence type="ECO:0000313" key="3">
    <source>
        <dbReference type="Proteomes" id="UP000281553"/>
    </source>
</evidence>
<evidence type="ECO:0000313" key="2">
    <source>
        <dbReference type="EMBL" id="VDN09126.1"/>
    </source>
</evidence>
<reference evidence="2 3" key="1">
    <citation type="submission" date="2018-11" db="EMBL/GenBank/DDBJ databases">
        <authorList>
            <consortium name="Pathogen Informatics"/>
        </authorList>
    </citation>
    <scope>NUCLEOTIDE SEQUENCE [LARGE SCALE GENOMIC DNA]</scope>
</reference>
<dbReference type="AlphaFoldDB" id="A0A3P7NUC9"/>
<sequence length="119" mass="13132">MDYAPSTMRISAEDELIIIQQQQAFNDHIVKKGYEGFLVRYFYNRPPGITSCKKAINGTEGFLRLTVSCNTDCEDTASPLPTAGASPKVGKFSALEINQRQLPPEPETPGFVHKKPSSV</sequence>
<proteinExistence type="predicted"/>
<gene>
    <name evidence="2" type="ORF">DILT_LOCUS4957</name>
</gene>
<protein>
    <submittedName>
        <fullName evidence="2">Uncharacterized protein</fullName>
    </submittedName>
</protein>
<accession>A0A3P7NUC9</accession>
<evidence type="ECO:0000256" key="1">
    <source>
        <dbReference type="SAM" id="MobiDB-lite"/>
    </source>
</evidence>
<dbReference type="EMBL" id="UYRU01046440">
    <property type="protein sequence ID" value="VDN09126.1"/>
    <property type="molecule type" value="Genomic_DNA"/>
</dbReference>
<keyword evidence="3" id="KW-1185">Reference proteome</keyword>